<evidence type="ECO:0000256" key="2">
    <source>
        <dbReference type="SAM" id="SignalP"/>
    </source>
</evidence>
<feature type="signal peptide" evidence="2">
    <location>
        <begin position="1"/>
        <end position="26"/>
    </location>
</feature>
<organism evidence="3 4">
    <name type="scientific">Kocuria rosea subsp. polaris</name>
    <dbReference type="NCBI Taxonomy" id="136273"/>
    <lineage>
        <taxon>Bacteria</taxon>
        <taxon>Bacillati</taxon>
        <taxon>Actinomycetota</taxon>
        <taxon>Actinomycetes</taxon>
        <taxon>Micrococcales</taxon>
        <taxon>Micrococcaceae</taxon>
        <taxon>Kocuria</taxon>
    </lineage>
</organism>
<dbReference type="PROSITE" id="PS51257">
    <property type="entry name" value="PROKAR_LIPOPROTEIN"/>
    <property type="match status" value="1"/>
</dbReference>
<proteinExistence type="predicted"/>
<gene>
    <name evidence="3" type="ORF">AVL61_13735</name>
</gene>
<feature type="region of interest" description="Disordered" evidence="1">
    <location>
        <begin position="22"/>
        <end position="102"/>
    </location>
</feature>
<evidence type="ECO:0000313" key="4">
    <source>
        <dbReference type="Proteomes" id="UP000053512"/>
    </source>
</evidence>
<dbReference type="RefSeq" id="WP_058873765.1">
    <property type="nucleotide sequence ID" value="NZ_LQBK01000010.1"/>
</dbReference>
<feature type="chain" id="PRO_5039492629" evidence="2">
    <location>
        <begin position="27"/>
        <end position="102"/>
    </location>
</feature>
<feature type="compositionally biased region" description="Low complexity" evidence="1">
    <location>
        <begin position="31"/>
        <end position="45"/>
    </location>
</feature>
<feature type="compositionally biased region" description="Polar residues" evidence="1">
    <location>
        <begin position="47"/>
        <end position="60"/>
    </location>
</feature>
<name>A0A0W8IL06_KOCRO</name>
<dbReference type="AlphaFoldDB" id="A0A0W8IL06"/>
<reference evidence="4" key="1">
    <citation type="submission" date="2015-12" db="EMBL/GenBank/DDBJ databases">
        <authorList>
            <person name="Nair G.R."/>
            <person name="Kaur G."/>
            <person name="Mayilraj S."/>
        </authorList>
    </citation>
    <scope>NUCLEOTIDE SEQUENCE [LARGE SCALE GENOMIC DNA]</scope>
    <source>
        <strain evidence="4">CD08_4</strain>
    </source>
</reference>
<feature type="compositionally biased region" description="Low complexity" evidence="1">
    <location>
        <begin position="61"/>
        <end position="80"/>
    </location>
</feature>
<comment type="caution">
    <text evidence="3">The sequence shown here is derived from an EMBL/GenBank/DDBJ whole genome shotgun (WGS) entry which is preliminary data.</text>
</comment>
<keyword evidence="2" id="KW-0732">Signal</keyword>
<evidence type="ECO:0000313" key="3">
    <source>
        <dbReference type="EMBL" id="KUG60775.1"/>
    </source>
</evidence>
<dbReference type="EMBL" id="LQBK01000010">
    <property type="protein sequence ID" value="KUG60775.1"/>
    <property type="molecule type" value="Genomic_DNA"/>
</dbReference>
<sequence>MNRQRRLTAASAAAVLGLFLAGCDNTDNSGTEAPPEAPAETAPATILDQSGPASAPTAEQTGMGDDATTDTGAEGTAPEGDAGDAGGAGTGADTDAEAGTDN</sequence>
<protein>
    <submittedName>
        <fullName evidence="3">Uncharacterized protein</fullName>
    </submittedName>
</protein>
<accession>A0A0W8IL06</accession>
<evidence type="ECO:0000256" key="1">
    <source>
        <dbReference type="SAM" id="MobiDB-lite"/>
    </source>
</evidence>
<dbReference type="Proteomes" id="UP000053512">
    <property type="component" value="Unassembled WGS sequence"/>
</dbReference>